<dbReference type="EnsemblPlants" id="AVESA.00010b.r2.4AG0597930.1">
    <property type="protein sequence ID" value="AVESA.00010b.r2.4AG0597930.1.CDS.1"/>
    <property type="gene ID" value="AVESA.00010b.r2.4AG0597930"/>
</dbReference>
<dbReference type="Proteomes" id="UP001732700">
    <property type="component" value="Chromosome 4A"/>
</dbReference>
<organism evidence="1 2">
    <name type="scientific">Avena sativa</name>
    <name type="common">Oat</name>
    <dbReference type="NCBI Taxonomy" id="4498"/>
    <lineage>
        <taxon>Eukaryota</taxon>
        <taxon>Viridiplantae</taxon>
        <taxon>Streptophyta</taxon>
        <taxon>Embryophyta</taxon>
        <taxon>Tracheophyta</taxon>
        <taxon>Spermatophyta</taxon>
        <taxon>Magnoliopsida</taxon>
        <taxon>Liliopsida</taxon>
        <taxon>Poales</taxon>
        <taxon>Poaceae</taxon>
        <taxon>BOP clade</taxon>
        <taxon>Pooideae</taxon>
        <taxon>Poodae</taxon>
        <taxon>Poeae</taxon>
        <taxon>Poeae Chloroplast Group 1 (Aveneae type)</taxon>
        <taxon>Aveninae</taxon>
        <taxon>Avena</taxon>
    </lineage>
</organism>
<evidence type="ECO:0000313" key="1">
    <source>
        <dbReference type="EnsemblPlants" id="AVESA.00010b.r2.4AG0597930.1.CDS.1"/>
    </source>
</evidence>
<accession>A0ACD5W9Z0</accession>
<sequence>MASPIAMDVDKLSYEIFSLLESKFLFGGAGCFSGPGTPFRGASDGRVRVLAIDGCGAGAGDALLAAAALARLEAGLRQRAGDPDARVADFFDLAAGAGAGGVLAAMLFLKGADGRPRYTAEQALAFVAGSVGKDWGGRRRGLARLFRGGGARKAERSFRRVFGDSTLRDTMAPVLVPCYDLATGAPFVFSRADAVESDSFDFRLRDVCAATCAAAGAAAPVKSVDGRTAIAAASGAVAAMGNPASAAITHVLHNKQEFPLAVSMDDILVLSIGTGASSSGNAWNTPMPTRSPSRDELARVTAQGVADMVDEAVAMAFGHASDSNYVRVQASNALTSLHTETAAGAMLSQRNVESVLFRGRRLSDRTNAEKLDALAEELVKEQERRMSSPLPNVVIKQVSSPRLSSATTASSVTATVTTASTMPSPASWDSR</sequence>
<protein>
    <submittedName>
        <fullName evidence="1">Uncharacterized protein</fullName>
    </submittedName>
</protein>
<name>A0ACD5W9Z0_AVESA</name>
<evidence type="ECO:0000313" key="2">
    <source>
        <dbReference type="Proteomes" id="UP001732700"/>
    </source>
</evidence>
<reference evidence="1" key="2">
    <citation type="submission" date="2025-09" db="UniProtKB">
        <authorList>
            <consortium name="EnsemblPlants"/>
        </authorList>
    </citation>
    <scope>IDENTIFICATION</scope>
</reference>
<reference evidence="1" key="1">
    <citation type="submission" date="2021-05" db="EMBL/GenBank/DDBJ databases">
        <authorList>
            <person name="Scholz U."/>
            <person name="Mascher M."/>
            <person name="Fiebig A."/>
        </authorList>
    </citation>
    <scope>NUCLEOTIDE SEQUENCE [LARGE SCALE GENOMIC DNA]</scope>
</reference>
<keyword evidence="2" id="KW-1185">Reference proteome</keyword>
<proteinExistence type="predicted"/>